<comment type="caution">
    <text evidence="2">The sequence shown here is derived from an EMBL/GenBank/DDBJ whole genome shotgun (WGS) entry which is preliminary data.</text>
</comment>
<organism evidence="2 3">
    <name type="scientific">Banduia mediterranea</name>
    <dbReference type="NCBI Taxonomy" id="3075609"/>
    <lineage>
        <taxon>Bacteria</taxon>
        <taxon>Pseudomonadati</taxon>
        <taxon>Pseudomonadota</taxon>
        <taxon>Gammaproteobacteria</taxon>
        <taxon>Nevskiales</taxon>
        <taxon>Algiphilaceae</taxon>
        <taxon>Banduia</taxon>
    </lineage>
</organism>
<keyword evidence="3" id="KW-1185">Reference proteome</keyword>
<dbReference type="Proteomes" id="UP001254608">
    <property type="component" value="Unassembled WGS sequence"/>
</dbReference>
<dbReference type="Gene3D" id="1.10.287.1700">
    <property type="match status" value="1"/>
</dbReference>
<feature type="region of interest" description="Disordered" evidence="1">
    <location>
        <begin position="124"/>
        <end position="159"/>
    </location>
</feature>
<proteinExistence type="predicted"/>
<dbReference type="InterPro" id="IPR053716">
    <property type="entry name" value="Flag_assembly_chemotaxis_eff"/>
</dbReference>
<evidence type="ECO:0000256" key="1">
    <source>
        <dbReference type="SAM" id="MobiDB-lite"/>
    </source>
</evidence>
<sequence length="159" mass="18195">MKRDARLDGLISARKLRATLAMTALRAERDKLQLAVAERVAAERRRQAARALHHCERARGFVHGGGSAWRLQQRVLELQALAARELECGQALDQAESVVAEAKARTQAALVRYRRAHDKVEALERHRASRQAEARRADWRAEERESEELLTHRQRQEHA</sequence>
<accession>A0ABU2WKY6</accession>
<reference evidence="2 3" key="1">
    <citation type="submission" date="2023-09" db="EMBL/GenBank/DDBJ databases">
        <authorList>
            <person name="Rey-Velasco X."/>
        </authorList>
    </citation>
    <scope>NUCLEOTIDE SEQUENCE [LARGE SCALE GENOMIC DNA]</scope>
    <source>
        <strain evidence="2 3">W345</strain>
    </source>
</reference>
<evidence type="ECO:0000313" key="2">
    <source>
        <dbReference type="EMBL" id="MDT0498208.1"/>
    </source>
</evidence>
<gene>
    <name evidence="2" type="ORF">RM530_12650</name>
</gene>
<dbReference type="RefSeq" id="WP_311365574.1">
    <property type="nucleotide sequence ID" value="NZ_JAVRIC010000018.1"/>
</dbReference>
<protein>
    <submittedName>
        <fullName evidence="2">Uncharacterized protein</fullName>
    </submittedName>
</protein>
<dbReference type="EMBL" id="JAVRIC010000018">
    <property type="protein sequence ID" value="MDT0498208.1"/>
    <property type="molecule type" value="Genomic_DNA"/>
</dbReference>
<evidence type="ECO:0000313" key="3">
    <source>
        <dbReference type="Proteomes" id="UP001254608"/>
    </source>
</evidence>
<name>A0ABU2WKY6_9GAMM</name>